<dbReference type="EMBL" id="PPPD01000003">
    <property type="protein sequence ID" value="PNY79531.1"/>
    <property type="molecule type" value="Genomic_DNA"/>
</dbReference>
<dbReference type="SMART" id="SM00796">
    <property type="entry name" value="AHS1"/>
    <property type="match status" value="1"/>
</dbReference>
<dbReference type="GO" id="GO:0005524">
    <property type="term" value="F:ATP binding"/>
    <property type="evidence" value="ECO:0007669"/>
    <property type="project" value="UniProtKB-KW"/>
</dbReference>
<dbReference type="SUPFAM" id="SSF50891">
    <property type="entry name" value="Cyclophilin-like"/>
    <property type="match status" value="1"/>
</dbReference>
<evidence type="ECO:0000313" key="7">
    <source>
        <dbReference type="Proteomes" id="UP000236379"/>
    </source>
</evidence>
<dbReference type="SMART" id="SM00797">
    <property type="entry name" value="AHS2"/>
    <property type="match status" value="1"/>
</dbReference>
<dbReference type="Pfam" id="PF02626">
    <property type="entry name" value="CT_A_B"/>
    <property type="match status" value="1"/>
</dbReference>
<dbReference type="OrthoDB" id="9782422at2"/>
<evidence type="ECO:0000259" key="4">
    <source>
        <dbReference type="SMART" id="SM00796"/>
    </source>
</evidence>
<reference evidence="6 7" key="1">
    <citation type="submission" date="2018-01" db="EMBL/GenBank/DDBJ databases">
        <title>Deinococcus koreensis sp. nov., a radiation-resistant bacterium isolated from river water.</title>
        <authorList>
            <person name="Choi A."/>
        </authorList>
    </citation>
    <scope>NUCLEOTIDE SEQUENCE [LARGE SCALE GENOMIC DNA]</scope>
    <source>
        <strain evidence="6 7">SJW1-2</strain>
    </source>
</reference>
<dbReference type="InterPro" id="IPR003833">
    <property type="entry name" value="CT_C_D"/>
</dbReference>
<dbReference type="Gene3D" id="2.40.100.10">
    <property type="entry name" value="Cyclophilin-like"/>
    <property type="match status" value="2"/>
</dbReference>
<evidence type="ECO:0000259" key="5">
    <source>
        <dbReference type="SMART" id="SM00797"/>
    </source>
</evidence>
<keyword evidence="2" id="KW-0378">Hydrolase</keyword>
<evidence type="ECO:0000256" key="1">
    <source>
        <dbReference type="ARBA" id="ARBA00022741"/>
    </source>
</evidence>
<comment type="caution">
    <text evidence="6">The sequence shown here is derived from an EMBL/GenBank/DDBJ whole genome shotgun (WGS) entry which is preliminary data.</text>
</comment>
<evidence type="ECO:0000313" key="6">
    <source>
        <dbReference type="EMBL" id="PNY79531.1"/>
    </source>
</evidence>
<sequence>MEGTRGHSAADLGGLSLPSGFYVQFADRLDLTQNARLHALHRALRQDLPPGVTDLCPGYVNLYVEFDAAQVAPDEVRAWVGRHLRGLDDGPAWTGRALELPVRYDGMDLADVAARTGLDEAEVVRRHSGREYHVYAVGFTPGFPFMGEVHESLQLPRRATPRPAVPFNAVAIAAAQTCVYPLPSPGGWNLIGTLLSTVYDPHRPEPFTLAPGDRVRFVPADGPAPELPAIRELWPRSPQFPALRVERAGLLDLLMDAGRMRQGHHGLARSGFLDEWAAGRANRLVGNAPGTPLLELTLRGPRLTALRDVRVAVSGFGLAPLGWRLDQPFGLRAGETLEFRSTSSGARAYLALAGGLETSPFLGSSSVDLLGRVGRALQAGDVLGLEVPGRAAEPVPAATPTEDEPCTMPGAVRLRLLPGPQATLDALQALGRAPFRITGLDRMGLRLSGPPVPGGQVISEATPLGAVQVTPAGDPIVLLADRGRLGGYSKPAVIHPLDLPLAAQLRPGQSVHLIPDLSGPPDVWAWRWHQPLGRRTPGGLP</sequence>
<evidence type="ECO:0000256" key="3">
    <source>
        <dbReference type="ARBA" id="ARBA00022840"/>
    </source>
</evidence>
<gene>
    <name evidence="6" type="ORF">CVO96_19080</name>
</gene>
<dbReference type="RefSeq" id="WP_103314045.1">
    <property type="nucleotide sequence ID" value="NZ_PPPD01000003.1"/>
</dbReference>
<proteinExistence type="predicted"/>
<feature type="domain" description="Carboxyltransferase" evidence="5">
    <location>
        <begin position="264"/>
        <end position="526"/>
    </location>
</feature>
<dbReference type="NCBIfam" id="TIGR00370">
    <property type="entry name" value="5-oxoprolinase subunit PxpB"/>
    <property type="match status" value="1"/>
</dbReference>
<dbReference type="SUPFAM" id="SSF160467">
    <property type="entry name" value="PH0987 N-terminal domain-like"/>
    <property type="match status" value="1"/>
</dbReference>
<dbReference type="Gene3D" id="3.30.1360.40">
    <property type="match status" value="1"/>
</dbReference>
<dbReference type="AlphaFoldDB" id="A0A2K3USK7"/>
<name>A0A2K3USK7_9DEIO</name>
<protein>
    <submittedName>
        <fullName evidence="6">Urea carboxylase</fullName>
    </submittedName>
</protein>
<dbReference type="InterPro" id="IPR003778">
    <property type="entry name" value="CT_A_B"/>
</dbReference>
<keyword evidence="3" id="KW-0067">ATP-binding</keyword>
<keyword evidence="1" id="KW-0547">Nucleotide-binding</keyword>
<feature type="domain" description="Carboxyltransferase" evidence="4">
    <location>
        <begin position="19"/>
        <end position="209"/>
    </location>
</feature>
<accession>A0A2K3USK7</accession>
<dbReference type="Proteomes" id="UP000236379">
    <property type="component" value="Unassembled WGS sequence"/>
</dbReference>
<dbReference type="InterPro" id="IPR010016">
    <property type="entry name" value="PxpB"/>
</dbReference>
<keyword evidence="7" id="KW-1185">Reference proteome</keyword>
<dbReference type="InterPro" id="IPR029000">
    <property type="entry name" value="Cyclophilin-like_dom_sf"/>
</dbReference>
<dbReference type="PANTHER" id="PTHR34698">
    <property type="entry name" value="5-OXOPROLINASE SUBUNIT B"/>
    <property type="match status" value="1"/>
</dbReference>
<evidence type="ECO:0000256" key="2">
    <source>
        <dbReference type="ARBA" id="ARBA00022801"/>
    </source>
</evidence>
<dbReference type="PANTHER" id="PTHR34698:SF2">
    <property type="entry name" value="5-OXOPROLINASE SUBUNIT B"/>
    <property type="match status" value="1"/>
</dbReference>
<dbReference type="Pfam" id="PF02682">
    <property type="entry name" value="CT_C_D"/>
    <property type="match status" value="1"/>
</dbReference>
<dbReference type="GO" id="GO:0016787">
    <property type="term" value="F:hydrolase activity"/>
    <property type="evidence" value="ECO:0007669"/>
    <property type="project" value="UniProtKB-KW"/>
</dbReference>
<organism evidence="6 7">
    <name type="scientific">Deinococcus koreensis</name>
    <dbReference type="NCBI Taxonomy" id="2054903"/>
    <lineage>
        <taxon>Bacteria</taxon>
        <taxon>Thermotogati</taxon>
        <taxon>Deinococcota</taxon>
        <taxon>Deinococci</taxon>
        <taxon>Deinococcales</taxon>
        <taxon>Deinococcaceae</taxon>
        <taxon>Deinococcus</taxon>
    </lineage>
</organism>